<feature type="domain" description="Nucleoside phosphorylase" evidence="4">
    <location>
        <begin position="60"/>
        <end position="222"/>
    </location>
</feature>
<dbReference type="GO" id="GO:0005829">
    <property type="term" value="C:cytosol"/>
    <property type="evidence" value="ECO:0007669"/>
    <property type="project" value="TreeGrafter"/>
</dbReference>
<evidence type="ECO:0000256" key="1">
    <source>
        <dbReference type="ARBA" id="ARBA00011888"/>
    </source>
</evidence>
<comment type="catalytic activity">
    <reaction evidence="3">
        <text>uridine + phosphate = alpha-D-ribose 1-phosphate + uracil</text>
        <dbReference type="Rhea" id="RHEA:24388"/>
        <dbReference type="ChEBI" id="CHEBI:16704"/>
        <dbReference type="ChEBI" id="CHEBI:17568"/>
        <dbReference type="ChEBI" id="CHEBI:43474"/>
        <dbReference type="ChEBI" id="CHEBI:57720"/>
        <dbReference type="EC" id="2.4.2.3"/>
    </reaction>
</comment>
<dbReference type="Gene3D" id="3.40.50.1580">
    <property type="entry name" value="Nucleoside phosphorylase domain"/>
    <property type="match status" value="1"/>
</dbReference>
<dbReference type="CDD" id="cd09007">
    <property type="entry name" value="NP-I_spr0068"/>
    <property type="match status" value="1"/>
</dbReference>
<dbReference type="Pfam" id="PF01048">
    <property type="entry name" value="PNP_UDP_1"/>
    <property type="match status" value="1"/>
</dbReference>
<evidence type="ECO:0000256" key="2">
    <source>
        <dbReference type="ARBA" id="ARBA00021980"/>
    </source>
</evidence>
<dbReference type="InterPro" id="IPR000845">
    <property type="entry name" value="Nucleoside_phosphorylase_d"/>
</dbReference>
<dbReference type="STRING" id="445932.Emin_0020"/>
<dbReference type="EMBL" id="CP001055">
    <property type="protein sequence ID" value="ACC97588.1"/>
    <property type="molecule type" value="Genomic_DNA"/>
</dbReference>
<dbReference type="OrthoDB" id="7945729at2"/>
<dbReference type="SUPFAM" id="SSF53167">
    <property type="entry name" value="Purine and uridine phosphorylases"/>
    <property type="match status" value="1"/>
</dbReference>
<gene>
    <name evidence="5" type="ordered locus">Emin_0020</name>
</gene>
<dbReference type="PANTHER" id="PTHR43691">
    <property type="entry name" value="URIDINE PHOSPHORYLASE"/>
    <property type="match status" value="1"/>
</dbReference>
<dbReference type="RefSeq" id="WP_012414203.1">
    <property type="nucleotide sequence ID" value="NC_010644.1"/>
</dbReference>
<evidence type="ECO:0000313" key="5">
    <source>
        <dbReference type="EMBL" id="ACC97588.1"/>
    </source>
</evidence>
<evidence type="ECO:0000256" key="3">
    <source>
        <dbReference type="ARBA" id="ARBA00048447"/>
    </source>
</evidence>
<name>B2KAP2_ELUMP</name>
<evidence type="ECO:0000259" key="4">
    <source>
        <dbReference type="Pfam" id="PF01048"/>
    </source>
</evidence>
<reference evidence="5 6" key="1">
    <citation type="journal article" date="2009" name="Appl. Environ. Microbiol.">
        <title>Genomic analysis of 'Elusimicrobium minutum,' the first cultivated representative of the phylum 'Elusimicrobia' (formerly termite group 1).</title>
        <authorList>
            <person name="Herlemann D.P.R."/>
            <person name="Geissinger O."/>
            <person name="Ikeda-Ohtsubo W."/>
            <person name="Kunin V."/>
            <person name="Sun H."/>
            <person name="Lapidus A."/>
            <person name="Hugenholtz P."/>
            <person name="Brune A."/>
        </authorList>
    </citation>
    <scope>NUCLEOTIDE SEQUENCE [LARGE SCALE GENOMIC DNA]</scope>
    <source>
        <strain evidence="5 6">Pei191</strain>
    </source>
</reference>
<dbReference type="KEGG" id="emi:Emin_0020"/>
<keyword evidence="6" id="KW-1185">Reference proteome</keyword>
<organism evidence="5 6">
    <name type="scientific">Elusimicrobium minutum (strain Pei191)</name>
    <dbReference type="NCBI Taxonomy" id="445932"/>
    <lineage>
        <taxon>Bacteria</taxon>
        <taxon>Pseudomonadati</taxon>
        <taxon>Elusimicrobiota</taxon>
        <taxon>Elusimicrobia</taxon>
        <taxon>Elusimicrobiales</taxon>
        <taxon>Elusimicrobiaceae</taxon>
        <taxon>Elusimicrobium</taxon>
    </lineage>
</organism>
<protein>
    <recommendedName>
        <fullName evidence="2">Uridine phosphorylase</fullName>
        <ecNumber evidence="1">2.4.2.3</ecNumber>
    </recommendedName>
</protein>
<dbReference type="EC" id="2.4.2.3" evidence="1"/>
<proteinExistence type="predicted"/>
<dbReference type="GO" id="GO:0009116">
    <property type="term" value="P:nucleoside metabolic process"/>
    <property type="evidence" value="ECO:0007669"/>
    <property type="project" value="InterPro"/>
</dbReference>
<dbReference type="Proteomes" id="UP000001029">
    <property type="component" value="Chromosome"/>
</dbReference>
<dbReference type="PANTHER" id="PTHR43691:SF11">
    <property type="entry name" value="FI09636P-RELATED"/>
    <property type="match status" value="1"/>
</dbReference>
<evidence type="ECO:0000313" key="6">
    <source>
        <dbReference type="Proteomes" id="UP000001029"/>
    </source>
</evidence>
<dbReference type="HOGENOM" id="CLU_068457_1_0_0"/>
<accession>B2KAP2</accession>
<dbReference type="GO" id="GO:0004850">
    <property type="term" value="F:uridine phosphorylase activity"/>
    <property type="evidence" value="ECO:0007669"/>
    <property type="project" value="UniProtKB-EC"/>
</dbReference>
<dbReference type="AlphaFoldDB" id="B2KAP2"/>
<dbReference type="InterPro" id="IPR035994">
    <property type="entry name" value="Nucleoside_phosphorylase_sf"/>
</dbReference>
<sequence length="248" mass="27821">MIYNKDKKYSEKPLSGAQNYINHIKCDLSLPENIIICPVSMLTKIVQNNYKNKFYRLDGDIYILEKHNCAFVTNFGMGSPAFAMMMEVLVALGCKNFFLIGIAGALQKDIKTAEIVLCEKALRDEGVSANYIAPGDAFSFPSKTLNKKLENVFKQEKRSFSHGPTWTTDALFRETVSEVLFYQKQGIVTVEMEAAAAFAIAEHHKVDLSAAFVISDSLASLKWEPAFGHKDIDKNMHILLDCCIKAFK</sequence>